<evidence type="ECO:0000313" key="1">
    <source>
        <dbReference type="EMBL" id="TFZ80946.1"/>
    </source>
</evidence>
<sequence>MRIEDIDKAKKLADQLKEVDAIRMSYDASPFRVGFSIIRGQENPIYVTMSERQVGKILISASVELEEQLEALGVWTHQR</sequence>
<proteinExistence type="predicted"/>
<reference evidence="1 2" key="1">
    <citation type="journal article" date="2019" name="ISME J.">
        <title>Candidatus Macondimonas diazotrophica, a novel gammaproteobacterial genus dominating crude-oil-contaminated coastal sediments.</title>
        <authorList>
            <person name="Karthikeyan S."/>
            <person name="Konstantinidis K."/>
        </authorList>
    </citation>
    <scope>NUCLEOTIDE SEQUENCE [LARGE SCALE GENOMIC DNA]</scope>
    <source>
        <strain evidence="1 2">KTK01</strain>
    </source>
</reference>
<evidence type="ECO:0000313" key="2">
    <source>
        <dbReference type="Proteomes" id="UP000297890"/>
    </source>
</evidence>
<organism evidence="1 2">
    <name type="scientific">Candidatus Macondimonas diazotrophica</name>
    <dbReference type="NCBI Taxonomy" id="2305248"/>
    <lineage>
        <taxon>Bacteria</taxon>
        <taxon>Pseudomonadati</taxon>
        <taxon>Pseudomonadota</taxon>
        <taxon>Gammaproteobacteria</taxon>
        <taxon>Chromatiales</taxon>
        <taxon>Ectothiorhodospiraceae</taxon>
        <taxon>Candidatus Macondimonas</taxon>
    </lineage>
</organism>
<keyword evidence="2" id="KW-1185">Reference proteome</keyword>
<gene>
    <name evidence="1" type="ORF">E4680_13650</name>
</gene>
<protein>
    <submittedName>
        <fullName evidence="1">Uncharacterized protein</fullName>
    </submittedName>
</protein>
<name>A0A4Z0F662_9GAMM</name>
<dbReference type="EMBL" id="SRIO01000046">
    <property type="protein sequence ID" value="TFZ80946.1"/>
    <property type="molecule type" value="Genomic_DNA"/>
</dbReference>
<dbReference type="AlphaFoldDB" id="A0A4Z0F662"/>
<dbReference type="RefSeq" id="WP_135282975.1">
    <property type="nucleotide sequence ID" value="NZ_SRIO01000046.1"/>
</dbReference>
<accession>A0A4Z0F662</accession>
<comment type="caution">
    <text evidence="1">The sequence shown here is derived from an EMBL/GenBank/DDBJ whole genome shotgun (WGS) entry which is preliminary data.</text>
</comment>
<dbReference type="Proteomes" id="UP000297890">
    <property type="component" value="Unassembled WGS sequence"/>
</dbReference>